<evidence type="ECO:0000313" key="5">
    <source>
        <dbReference type="EMBL" id="MEB3346568.1"/>
    </source>
</evidence>
<organism evidence="5 6">
    <name type="scientific">Aquimarina gracilis</name>
    <dbReference type="NCBI Taxonomy" id="874422"/>
    <lineage>
        <taxon>Bacteria</taxon>
        <taxon>Pseudomonadati</taxon>
        <taxon>Bacteroidota</taxon>
        <taxon>Flavobacteriia</taxon>
        <taxon>Flavobacteriales</taxon>
        <taxon>Flavobacteriaceae</taxon>
        <taxon>Aquimarina</taxon>
    </lineage>
</organism>
<keyword evidence="6" id="KW-1185">Reference proteome</keyword>
<sequence>MIEGVVETYSDLFEIDQNLDKLVKNIELLNYLNPLNIEQEKKLFFASKYRKNPSFKYRKIKFNPYKLQRLFFNQRLENITDDKIRKLYQGIIYEYSGLIQCIETIGAGKDFYYNSLKVFGTPKERDVENARFILHFEDESHANTTGSKHSANDAETYFREFAKRYTFQFNIKKSTHISASAMVLNASETLVLKKNYRFNDNELMVLANHEIGVHMVTTFNGKSQPLKIFSNGFVNNTETQEGLAVFSEYMSGCLTLRRMKELAYRVIAADSLIKGYDFKGTFDLLYSQYKLDRETAWQVTLRVHRGGGFTKDYLYLTGLKKVYDYYHSGQDMNPLLTGKVTLENKDSIVRLQQLGLAHTSKHITDSFDQNLNTNTKLDFILRNLK</sequence>
<dbReference type="EMBL" id="JAYKLX010000006">
    <property type="protein sequence ID" value="MEB3346568.1"/>
    <property type="molecule type" value="Genomic_DNA"/>
</dbReference>
<keyword evidence="3" id="KW-0378">Hydrolase</keyword>
<comment type="cofactor">
    <cofactor evidence="1">
        <name>Zn(2+)</name>
        <dbReference type="ChEBI" id="CHEBI:29105"/>
    </cofactor>
</comment>
<evidence type="ECO:0000313" key="6">
    <source>
        <dbReference type="Proteomes" id="UP001327027"/>
    </source>
</evidence>
<reference evidence="5 6" key="1">
    <citation type="journal article" date="2013" name="Int. J. Syst. Evol. Microbiol.">
        <title>Aquimarina gracilis sp. nov., isolated from the gut microflora of a mussel, Mytilus coruscus, and emended description of Aquimarina spongiae.</title>
        <authorList>
            <person name="Park S.C."/>
            <person name="Choe H.N."/>
            <person name="Baik K.S."/>
            <person name="Seong C.N."/>
        </authorList>
    </citation>
    <scope>NUCLEOTIDE SEQUENCE [LARGE SCALE GENOMIC DNA]</scope>
    <source>
        <strain evidence="5 6">PSC32</strain>
    </source>
</reference>
<comment type="caution">
    <text evidence="5">The sequence shown here is derived from an EMBL/GenBank/DDBJ whole genome shotgun (WGS) entry which is preliminary data.</text>
</comment>
<evidence type="ECO:0000256" key="4">
    <source>
        <dbReference type="ARBA" id="ARBA00023049"/>
    </source>
</evidence>
<gene>
    <name evidence="5" type="ORF">U6A24_13905</name>
</gene>
<dbReference type="PANTHER" id="PTHR31817">
    <property type="match status" value="1"/>
</dbReference>
<accession>A0ABU5ZXF5</accession>
<dbReference type="SMART" id="SM01154">
    <property type="entry name" value="DUF1704"/>
    <property type="match status" value="1"/>
</dbReference>
<dbReference type="Pfam" id="PF08014">
    <property type="entry name" value="MATCAP"/>
    <property type="match status" value="1"/>
</dbReference>
<keyword evidence="4" id="KW-0482">Metalloprotease</keyword>
<dbReference type="PANTHER" id="PTHR31817:SF0">
    <property type="entry name" value="CHROMOSOME UNDETERMINED SCAFFOLD_67, WHOLE GENOME SHOTGUN SEQUENCE"/>
    <property type="match status" value="1"/>
</dbReference>
<evidence type="ECO:0000256" key="3">
    <source>
        <dbReference type="ARBA" id="ARBA00022801"/>
    </source>
</evidence>
<name>A0ABU5ZXF5_9FLAO</name>
<proteinExistence type="predicted"/>
<protein>
    <submittedName>
        <fullName evidence="5">Flavohemoglobin expression-modulating QEGLA motif protein</fullName>
    </submittedName>
</protein>
<evidence type="ECO:0000256" key="1">
    <source>
        <dbReference type="ARBA" id="ARBA00001947"/>
    </source>
</evidence>
<dbReference type="Proteomes" id="UP001327027">
    <property type="component" value="Unassembled WGS sequence"/>
</dbReference>
<dbReference type="RefSeq" id="WP_324180596.1">
    <property type="nucleotide sequence ID" value="NZ_BAABAW010000006.1"/>
</dbReference>
<keyword evidence="2" id="KW-0645">Protease</keyword>
<dbReference type="InterPro" id="IPR012548">
    <property type="entry name" value="MATCAP"/>
</dbReference>
<evidence type="ECO:0000256" key="2">
    <source>
        <dbReference type="ARBA" id="ARBA00022670"/>
    </source>
</evidence>